<evidence type="ECO:0000259" key="2">
    <source>
        <dbReference type="SMART" id="SM00355"/>
    </source>
</evidence>
<comment type="caution">
    <text evidence="3">The sequence shown here is derived from an EMBL/GenBank/DDBJ whole genome shotgun (WGS) entry which is preliminary data.</text>
</comment>
<proteinExistence type="predicted"/>
<gene>
    <name evidence="3" type="ORF">IW261DRAFT_1521335</name>
</gene>
<accession>A0AA39TU84</accession>
<sequence>MASQEFDFHSSTYTNDPPDSSHEEPSTGVYSTLNGLPMLSNVNGISFPLYHGKSVETMQDERRVSTNIGHSTFQNSYVVRSYSPPGQSLLHLSVRKDPNLSGFQDWFASNDGRSDDTSRTSSDRTLYNFFPFGDLDVSIGAENPSILGNYSMGTTYLEYTDVAASDIQALQYDSPLRPTGVGFETWYHPTGYSHAICSNPYLLDVQERSAFDDGRDDALFSSFPPSDLDSMGTEKPSVQGNDLMQATNWAPDLYSRTDHNLEGDNAKALQAFLGSLPPVDNASPLAFGTTNSCLPSFDHGLLKPCPKGYTEGLVGIQKGRGGPLSLLPGPFVYYVRDSLATLYSCPVDGCTSQFSGNEIRTHLRTEHPDQPSLQCMECGPEASLIATKNYASHVLDVHSGYSIRCGYCLAPQSRVKNLPRHLVNHCSALKQYMKNWRAAAQPPTMANTPLHTVSPHF</sequence>
<feature type="domain" description="C2H2-type" evidence="2">
    <location>
        <begin position="403"/>
        <end position="425"/>
    </location>
</feature>
<dbReference type="AlphaFoldDB" id="A0AA39TU84"/>
<organism evidence="3 4">
    <name type="scientific">Armillaria novae-zelandiae</name>
    <dbReference type="NCBI Taxonomy" id="153914"/>
    <lineage>
        <taxon>Eukaryota</taxon>
        <taxon>Fungi</taxon>
        <taxon>Dikarya</taxon>
        <taxon>Basidiomycota</taxon>
        <taxon>Agaricomycotina</taxon>
        <taxon>Agaricomycetes</taxon>
        <taxon>Agaricomycetidae</taxon>
        <taxon>Agaricales</taxon>
        <taxon>Marasmiineae</taxon>
        <taxon>Physalacriaceae</taxon>
        <taxon>Armillaria</taxon>
    </lineage>
</organism>
<feature type="domain" description="C2H2-type" evidence="2">
    <location>
        <begin position="373"/>
        <end position="398"/>
    </location>
</feature>
<dbReference type="SMART" id="SM00355">
    <property type="entry name" value="ZnF_C2H2"/>
    <property type="match status" value="3"/>
</dbReference>
<evidence type="ECO:0000313" key="4">
    <source>
        <dbReference type="Proteomes" id="UP001175227"/>
    </source>
</evidence>
<reference evidence="3" key="1">
    <citation type="submission" date="2023-06" db="EMBL/GenBank/DDBJ databases">
        <authorList>
            <consortium name="Lawrence Berkeley National Laboratory"/>
            <person name="Ahrendt S."/>
            <person name="Sahu N."/>
            <person name="Indic B."/>
            <person name="Wong-Bajracharya J."/>
            <person name="Merenyi Z."/>
            <person name="Ke H.-M."/>
            <person name="Monk M."/>
            <person name="Kocsube S."/>
            <person name="Drula E."/>
            <person name="Lipzen A."/>
            <person name="Balint B."/>
            <person name="Henrissat B."/>
            <person name="Andreopoulos B."/>
            <person name="Martin F.M."/>
            <person name="Harder C.B."/>
            <person name="Rigling D."/>
            <person name="Ford K.L."/>
            <person name="Foster G.D."/>
            <person name="Pangilinan J."/>
            <person name="Papanicolaou A."/>
            <person name="Barry K."/>
            <person name="LaButti K."/>
            <person name="Viragh M."/>
            <person name="Koriabine M."/>
            <person name="Yan M."/>
            <person name="Riley R."/>
            <person name="Champramary S."/>
            <person name="Plett K.L."/>
            <person name="Tsai I.J."/>
            <person name="Slot J."/>
            <person name="Sipos G."/>
            <person name="Plett J."/>
            <person name="Nagy L.G."/>
            <person name="Grigoriev I.V."/>
        </authorList>
    </citation>
    <scope>NUCLEOTIDE SEQUENCE</scope>
    <source>
        <strain evidence="3">ICMP 16352</strain>
    </source>
</reference>
<dbReference type="Proteomes" id="UP001175227">
    <property type="component" value="Unassembled WGS sequence"/>
</dbReference>
<feature type="domain" description="C2H2-type" evidence="2">
    <location>
        <begin position="343"/>
        <end position="367"/>
    </location>
</feature>
<feature type="region of interest" description="Disordered" evidence="1">
    <location>
        <begin position="1"/>
        <end position="29"/>
    </location>
</feature>
<feature type="compositionally biased region" description="Polar residues" evidence="1">
    <location>
        <begin position="1"/>
        <end position="18"/>
    </location>
</feature>
<name>A0AA39TU84_9AGAR</name>
<dbReference type="InterPro" id="IPR013087">
    <property type="entry name" value="Znf_C2H2_type"/>
</dbReference>
<evidence type="ECO:0000256" key="1">
    <source>
        <dbReference type="SAM" id="MobiDB-lite"/>
    </source>
</evidence>
<dbReference type="EMBL" id="JAUEPR010000083">
    <property type="protein sequence ID" value="KAK0466558.1"/>
    <property type="molecule type" value="Genomic_DNA"/>
</dbReference>
<protein>
    <recommendedName>
        <fullName evidence="2">C2H2-type domain-containing protein</fullName>
    </recommendedName>
</protein>
<keyword evidence="4" id="KW-1185">Reference proteome</keyword>
<evidence type="ECO:0000313" key="3">
    <source>
        <dbReference type="EMBL" id="KAK0466558.1"/>
    </source>
</evidence>